<evidence type="ECO:0000259" key="2">
    <source>
        <dbReference type="Pfam" id="PF00582"/>
    </source>
</evidence>
<dbReference type="OrthoDB" id="6174426at2"/>
<gene>
    <name evidence="3" type="ORF">EK0264_08325</name>
</gene>
<dbReference type="InterPro" id="IPR014729">
    <property type="entry name" value="Rossmann-like_a/b/a_fold"/>
</dbReference>
<name>A0A7L4YLX5_9ACTN</name>
<dbReference type="FunCoup" id="A0A7L4YLX5">
    <property type="interactions" value="1"/>
</dbReference>
<accession>A0A7L4YLX5</accession>
<dbReference type="InterPro" id="IPR006015">
    <property type="entry name" value="Universal_stress_UspA"/>
</dbReference>
<reference evidence="3 4" key="1">
    <citation type="journal article" date="2018" name="Int. J. Syst. Evol. Microbiol.">
        <title>Epidermidibacterium keratini gen. nov., sp. nov., a member of the family Sporichthyaceae, isolated from keratin epidermis.</title>
        <authorList>
            <person name="Lee D.G."/>
            <person name="Trujillo M.E."/>
            <person name="Kang S."/>
            <person name="Nam J.J."/>
            <person name="Kim Y.J."/>
        </authorList>
    </citation>
    <scope>NUCLEOTIDE SEQUENCE [LARGE SCALE GENOMIC DNA]</scope>
    <source>
        <strain evidence="3 4">EPI-7</strain>
    </source>
</reference>
<keyword evidence="4" id="KW-1185">Reference proteome</keyword>
<feature type="domain" description="UspA" evidence="2">
    <location>
        <begin position="7"/>
        <end position="140"/>
    </location>
</feature>
<evidence type="ECO:0000313" key="3">
    <source>
        <dbReference type="EMBL" id="QHC00285.1"/>
    </source>
</evidence>
<sequence length="146" mass="15106">MSESKGRIVVGVDGSEASLDALKWASAQAKLTGGSLVAVISWVIPASYGVAFGGEDAIDWKENASRALDEALTAALGDEASQVERRIEQGHPSYVLVEESKNADLVVVGSRGHGGFAGLVLGSVSSYVVSHSECPVTVTRHHGDAS</sequence>
<proteinExistence type="inferred from homology"/>
<dbReference type="Pfam" id="PF00582">
    <property type="entry name" value="Usp"/>
    <property type="match status" value="1"/>
</dbReference>
<dbReference type="InParanoid" id="A0A7L4YLX5"/>
<dbReference type="KEGG" id="eke:EK0264_08325"/>
<dbReference type="Gene3D" id="3.40.50.620">
    <property type="entry name" value="HUPs"/>
    <property type="match status" value="1"/>
</dbReference>
<dbReference type="Proteomes" id="UP000463857">
    <property type="component" value="Chromosome"/>
</dbReference>
<dbReference type="AlphaFoldDB" id="A0A7L4YLX5"/>
<comment type="similarity">
    <text evidence="1">Belongs to the universal stress protein A family.</text>
</comment>
<dbReference type="PANTHER" id="PTHR31964">
    <property type="entry name" value="ADENINE NUCLEOTIDE ALPHA HYDROLASES-LIKE SUPERFAMILY PROTEIN"/>
    <property type="match status" value="1"/>
</dbReference>
<dbReference type="PRINTS" id="PR01438">
    <property type="entry name" value="UNVRSLSTRESS"/>
</dbReference>
<dbReference type="RefSeq" id="WP_159544616.1">
    <property type="nucleotide sequence ID" value="NZ_CP047156.1"/>
</dbReference>
<evidence type="ECO:0000256" key="1">
    <source>
        <dbReference type="ARBA" id="ARBA00008791"/>
    </source>
</evidence>
<dbReference type="EMBL" id="CP047156">
    <property type="protein sequence ID" value="QHC00285.1"/>
    <property type="molecule type" value="Genomic_DNA"/>
</dbReference>
<dbReference type="PANTHER" id="PTHR31964:SF113">
    <property type="entry name" value="USPA DOMAIN-CONTAINING PROTEIN"/>
    <property type="match status" value="1"/>
</dbReference>
<protein>
    <submittedName>
        <fullName evidence="3">Universal stress protein</fullName>
    </submittedName>
</protein>
<dbReference type="InterPro" id="IPR006016">
    <property type="entry name" value="UspA"/>
</dbReference>
<organism evidence="3 4">
    <name type="scientific">Epidermidibacterium keratini</name>
    <dbReference type="NCBI Taxonomy" id="1891644"/>
    <lineage>
        <taxon>Bacteria</taxon>
        <taxon>Bacillati</taxon>
        <taxon>Actinomycetota</taxon>
        <taxon>Actinomycetes</taxon>
        <taxon>Sporichthyales</taxon>
        <taxon>Sporichthyaceae</taxon>
        <taxon>Epidermidibacterium</taxon>
    </lineage>
</organism>
<dbReference type="SUPFAM" id="SSF52402">
    <property type="entry name" value="Adenine nucleotide alpha hydrolases-like"/>
    <property type="match status" value="1"/>
</dbReference>
<evidence type="ECO:0000313" key="4">
    <source>
        <dbReference type="Proteomes" id="UP000463857"/>
    </source>
</evidence>